<dbReference type="EMBL" id="CALNXJ010000012">
    <property type="protein sequence ID" value="CAH3110368.1"/>
    <property type="molecule type" value="Genomic_DNA"/>
</dbReference>
<evidence type="ECO:0000256" key="8">
    <source>
        <dbReference type="ARBA" id="ARBA00023224"/>
    </source>
</evidence>
<evidence type="ECO:0000256" key="7">
    <source>
        <dbReference type="ARBA" id="ARBA00023170"/>
    </source>
</evidence>
<evidence type="ECO:0000313" key="13">
    <source>
        <dbReference type="EMBL" id="CAH3110368.1"/>
    </source>
</evidence>
<feature type="region of interest" description="Disordered" evidence="10">
    <location>
        <begin position="324"/>
        <end position="344"/>
    </location>
</feature>
<feature type="transmembrane region" description="Helical" evidence="11">
    <location>
        <begin position="248"/>
        <end position="273"/>
    </location>
</feature>
<dbReference type="PROSITE" id="PS00237">
    <property type="entry name" value="G_PROTEIN_RECEP_F1_1"/>
    <property type="match status" value="1"/>
</dbReference>
<reference evidence="13 14" key="1">
    <citation type="submission" date="2022-05" db="EMBL/GenBank/DDBJ databases">
        <authorList>
            <consortium name="Genoscope - CEA"/>
            <person name="William W."/>
        </authorList>
    </citation>
    <scope>NUCLEOTIDE SEQUENCE [LARGE SCALE GENOMIC DNA]</scope>
</reference>
<keyword evidence="4 11" id="KW-1133">Transmembrane helix</keyword>
<keyword evidence="8 9" id="KW-0807">Transducer</keyword>
<evidence type="ECO:0000256" key="6">
    <source>
        <dbReference type="ARBA" id="ARBA00023136"/>
    </source>
</evidence>
<dbReference type="CDD" id="cd00637">
    <property type="entry name" value="7tm_classA_rhodopsin-like"/>
    <property type="match status" value="1"/>
</dbReference>
<evidence type="ECO:0000256" key="5">
    <source>
        <dbReference type="ARBA" id="ARBA00023040"/>
    </source>
</evidence>
<feature type="transmembrane region" description="Helical" evidence="11">
    <location>
        <begin position="142"/>
        <end position="165"/>
    </location>
</feature>
<sequence>MEGKNTSNIQELEYDPLGRTPLQVGIEVTIAVLICIACIVGNSLVVVTIHRNPRLNSITNMLVENLAWTDIIMATLHLPFWIASMRSGQWLFGHLACKFVGFSELVFGTASLQTMAGIAVNRYFSVVKRNYFVKYFSDRKTTYVIIIATWVFPVLVCSPPLYGWGTIEFSGKFTDCTMGWYVKDISYITFLLTVAIFITMSIIIYCYFTIFRFVRQSSRQVQTYNRLRDKLYHQKEAMTEKEKKIIRVFVAVVCVYTLCWTPVCVVGFCEVFGHAAPRFVYIIVYYMMFSSSFCNPIIYGAFNPQFRMAFKRVHASLHISVDKPSRRSNSARGEPSGNDLIWAR</sequence>
<organism evidence="13 14">
    <name type="scientific">Pocillopora meandrina</name>
    <dbReference type="NCBI Taxonomy" id="46732"/>
    <lineage>
        <taxon>Eukaryota</taxon>
        <taxon>Metazoa</taxon>
        <taxon>Cnidaria</taxon>
        <taxon>Anthozoa</taxon>
        <taxon>Hexacorallia</taxon>
        <taxon>Scleractinia</taxon>
        <taxon>Astrocoeniina</taxon>
        <taxon>Pocilloporidae</taxon>
        <taxon>Pocillopora</taxon>
    </lineage>
</organism>
<evidence type="ECO:0000256" key="4">
    <source>
        <dbReference type="ARBA" id="ARBA00022989"/>
    </source>
</evidence>
<feature type="transmembrane region" description="Helical" evidence="11">
    <location>
        <begin position="102"/>
        <end position="121"/>
    </location>
</feature>
<feature type="non-terminal residue" evidence="13">
    <location>
        <position position="344"/>
    </location>
</feature>
<evidence type="ECO:0000256" key="1">
    <source>
        <dbReference type="ARBA" id="ARBA00004651"/>
    </source>
</evidence>
<dbReference type="Gene3D" id="1.20.1070.10">
    <property type="entry name" value="Rhodopsin 7-helix transmembrane proteins"/>
    <property type="match status" value="1"/>
</dbReference>
<dbReference type="GO" id="GO:0004930">
    <property type="term" value="F:G protein-coupled receptor activity"/>
    <property type="evidence" value="ECO:0007669"/>
    <property type="project" value="UniProtKB-KW"/>
</dbReference>
<keyword evidence="7 9" id="KW-0675">Receptor</keyword>
<keyword evidence="6 11" id="KW-0472">Membrane</keyword>
<proteinExistence type="inferred from homology"/>
<evidence type="ECO:0000256" key="3">
    <source>
        <dbReference type="ARBA" id="ARBA00022692"/>
    </source>
</evidence>
<protein>
    <recommendedName>
        <fullName evidence="12">G-protein coupled receptors family 1 profile domain-containing protein</fullName>
    </recommendedName>
</protein>
<keyword evidence="3 9" id="KW-0812">Transmembrane</keyword>
<evidence type="ECO:0000313" key="14">
    <source>
        <dbReference type="Proteomes" id="UP001159428"/>
    </source>
</evidence>
<evidence type="ECO:0000256" key="11">
    <source>
        <dbReference type="SAM" id="Phobius"/>
    </source>
</evidence>
<feature type="transmembrane region" description="Helical" evidence="11">
    <location>
        <begin position="61"/>
        <end position="82"/>
    </location>
</feature>
<feature type="transmembrane region" description="Helical" evidence="11">
    <location>
        <begin position="28"/>
        <end position="49"/>
    </location>
</feature>
<feature type="transmembrane region" description="Helical" evidence="11">
    <location>
        <begin position="185"/>
        <end position="210"/>
    </location>
</feature>
<feature type="transmembrane region" description="Helical" evidence="11">
    <location>
        <begin position="279"/>
        <end position="302"/>
    </location>
</feature>
<dbReference type="AlphaFoldDB" id="A0AAU9WCX3"/>
<comment type="subcellular location">
    <subcellularLocation>
        <location evidence="1">Cell membrane</location>
        <topology evidence="1">Multi-pass membrane protein</topology>
    </subcellularLocation>
</comment>
<dbReference type="PROSITE" id="PS50262">
    <property type="entry name" value="G_PROTEIN_RECEP_F1_2"/>
    <property type="match status" value="1"/>
</dbReference>
<keyword evidence="14" id="KW-1185">Reference proteome</keyword>
<name>A0AAU9WCX3_9CNID</name>
<dbReference type="PANTHER" id="PTHR22752">
    <property type="entry name" value="G PROTEIN-COUPLED RECEPTOR"/>
    <property type="match status" value="1"/>
</dbReference>
<dbReference type="GO" id="GO:0005886">
    <property type="term" value="C:plasma membrane"/>
    <property type="evidence" value="ECO:0007669"/>
    <property type="project" value="UniProtKB-SubCell"/>
</dbReference>
<keyword evidence="5 9" id="KW-0297">G-protein coupled receptor</keyword>
<dbReference type="SUPFAM" id="SSF81321">
    <property type="entry name" value="Family A G protein-coupled receptor-like"/>
    <property type="match status" value="1"/>
</dbReference>
<dbReference type="SMART" id="SM01381">
    <property type="entry name" value="7TM_GPCR_Srsx"/>
    <property type="match status" value="1"/>
</dbReference>
<dbReference type="InterPro" id="IPR000276">
    <property type="entry name" value="GPCR_Rhodpsn"/>
</dbReference>
<evidence type="ECO:0000256" key="9">
    <source>
        <dbReference type="RuleBase" id="RU000688"/>
    </source>
</evidence>
<dbReference type="Pfam" id="PF00001">
    <property type="entry name" value="7tm_1"/>
    <property type="match status" value="1"/>
</dbReference>
<comment type="caution">
    <text evidence="13">The sequence shown here is derived from an EMBL/GenBank/DDBJ whole genome shotgun (WGS) entry which is preliminary data.</text>
</comment>
<evidence type="ECO:0000259" key="12">
    <source>
        <dbReference type="PROSITE" id="PS50262"/>
    </source>
</evidence>
<accession>A0AAU9WCX3</accession>
<feature type="domain" description="G-protein coupled receptors family 1 profile" evidence="12">
    <location>
        <begin position="41"/>
        <end position="299"/>
    </location>
</feature>
<gene>
    <name evidence="13" type="ORF">PMEA_00003634</name>
</gene>
<evidence type="ECO:0000256" key="10">
    <source>
        <dbReference type="SAM" id="MobiDB-lite"/>
    </source>
</evidence>
<dbReference type="Proteomes" id="UP001159428">
    <property type="component" value="Unassembled WGS sequence"/>
</dbReference>
<comment type="similarity">
    <text evidence="9">Belongs to the G-protein coupled receptor 1 family.</text>
</comment>
<dbReference type="InterPro" id="IPR017452">
    <property type="entry name" value="GPCR_Rhodpsn_7TM"/>
</dbReference>
<evidence type="ECO:0000256" key="2">
    <source>
        <dbReference type="ARBA" id="ARBA00022475"/>
    </source>
</evidence>
<keyword evidence="2" id="KW-1003">Cell membrane</keyword>
<dbReference type="PRINTS" id="PR00237">
    <property type="entry name" value="GPCRRHODOPSN"/>
</dbReference>